<accession>L0PBW4</accession>
<feature type="region of interest" description="Disordered" evidence="3">
    <location>
        <begin position="736"/>
        <end position="756"/>
    </location>
</feature>
<dbReference type="AlphaFoldDB" id="L0PBW4"/>
<dbReference type="Proteomes" id="UP000010422">
    <property type="component" value="Unassembled WGS sequence"/>
</dbReference>
<dbReference type="Pfam" id="PF00612">
    <property type="entry name" value="IQ"/>
    <property type="match status" value="2"/>
</dbReference>
<evidence type="ECO:0000256" key="2">
    <source>
        <dbReference type="ARBA" id="ARBA00022490"/>
    </source>
</evidence>
<feature type="compositionally biased region" description="Polar residues" evidence="3">
    <location>
        <begin position="433"/>
        <end position="449"/>
    </location>
</feature>
<proteinExistence type="predicted"/>
<dbReference type="GO" id="GO:0005737">
    <property type="term" value="C:cytoplasm"/>
    <property type="evidence" value="ECO:0007669"/>
    <property type="project" value="UniProtKB-SubCell"/>
</dbReference>
<dbReference type="InParanoid" id="L0PBW4"/>
<comment type="subcellular location">
    <subcellularLocation>
        <location evidence="1">Cytoplasm</location>
    </subcellularLocation>
</comment>
<dbReference type="SUPFAM" id="SSF52540">
    <property type="entry name" value="P-loop containing nucleoside triphosphate hydrolases"/>
    <property type="match status" value="1"/>
</dbReference>
<feature type="region of interest" description="Disordered" evidence="3">
    <location>
        <begin position="433"/>
        <end position="453"/>
    </location>
</feature>
<evidence type="ECO:0000313" key="5">
    <source>
        <dbReference type="Proteomes" id="UP000010422"/>
    </source>
</evidence>
<organism evidence="5">
    <name type="scientific">Pneumocystis jirovecii</name>
    <name type="common">Human pneumocystis pneumonia agent</name>
    <dbReference type="NCBI Taxonomy" id="42068"/>
    <lineage>
        <taxon>Eukaryota</taxon>
        <taxon>Fungi</taxon>
        <taxon>Dikarya</taxon>
        <taxon>Ascomycota</taxon>
        <taxon>Taphrinomycotina</taxon>
        <taxon>Pneumocystomycetes</taxon>
        <taxon>Pneumocystaceae</taxon>
        <taxon>Pneumocystis</taxon>
    </lineage>
</organism>
<name>L0PBW4_PNEJI</name>
<keyword evidence="2" id="KW-0963">Cytoplasm</keyword>
<evidence type="ECO:0000256" key="1">
    <source>
        <dbReference type="ARBA" id="ARBA00004496"/>
    </source>
</evidence>
<dbReference type="InterPro" id="IPR046987">
    <property type="entry name" value="Myo9"/>
</dbReference>
<evidence type="ECO:0000256" key="3">
    <source>
        <dbReference type="SAM" id="MobiDB-lite"/>
    </source>
</evidence>
<dbReference type="InterPro" id="IPR027417">
    <property type="entry name" value="P-loop_NTPase"/>
</dbReference>
<dbReference type="GO" id="GO:0000146">
    <property type="term" value="F:microfilament motor activity"/>
    <property type="evidence" value="ECO:0007669"/>
    <property type="project" value="InterPro"/>
</dbReference>
<dbReference type="PANTHER" id="PTHR46184:SF5">
    <property type="entry name" value="UNCONVENTIONAL MYOSIN-IXA-LIKE"/>
    <property type="match status" value="1"/>
</dbReference>
<dbReference type="GO" id="GO:0005884">
    <property type="term" value="C:actin filament"/>
    <property type="evidence" value="ECO:0007669"/>
    <property type="project" value="TreeGrafter"/>
</dbReference>
<dbReference type="SMART" id="SM00015">
    <property type="entry name" value="IQ"/>
    <property type="match status" value="3"/>
</dbReference>
<dbReference type="GO" id="GO:0005096">
    <property type="term" value="F:GTPase activator activity"/>
    <property type="evidence" value="ECO:0007669"/>
    <property type="project" value="InterPro"/>
</dbReference>
<dbReference type="VEuPathDB" id="FungiDB:PNEJI1_003022"/>
<dbReference type="STRING" id="1209962.L0PBW4"/>
<reference evidence="4 5" key="1">
    <citation type="journal article" date="2012" name="MBio">
        <title>De novo assembly of the Pneumocystis jirovecii genome from a single bronchoalveolar lavage fluid specimen from a patient.</title>
        <authorList>
            <person name="Cisse O.H."/>
            <person name="Pagni M."/>
            <person name="Hauser P.M."/>
        </authorList>
    </citation>
    <scope>NUCLEOTIDE SEQUENCE [LARGE SCALE GENOMIC DNA]</scope>
    <source>
        <strain evidence="4 5">SE8</strain>
    </source>
</reference>
<gene>
    <name evidence="4" type="ORF">PNEJI1_003022</name>
</gene>
<dbReference type="EMBL" id="CAKM01000198">
    <property type="protein sequence ID" value="CCJ29584.1"/>
    <property type="molecule type" value="Genomic_DNA"/>
</dbReference>
<sequence length="802" mass="91732">MDIPDENLTPKKKEDDKISSTILDLSDNVIYFGTPTSAEKRLHTMETPPRHVSSRRKTVLLPSKTVLFSAENLSLQENSKEKKKSRRQSYLYATKSSVMLEQQRRMEIQDDEDVALYSSNPFEENTLFMEAPGSVERKIKKRKSDIGRLAPVLSSCQKRRKEVRRFSILDTIAHHPTSIVSRRKSASLLSQKQNKILNYVFEKEVDHSQIQMSFCTKMQAYIRGYLTRRSIALQNQAAKVIQFKYLTILARRNFCKQRRSAIIIQAAWRSWVVRMRYLEIVEACISIQKWWRQLSQQKRTKQKDACISLQEKQITRDVSNNSSLQGFLKKWESKKALAAATRDKNIKRDSLLDKCNIKLTTEIEENQAFHLIEELSSQKTNIPIISDESPKLSRKVSKPKTLLSESKPTSSMTIMLKQSISLSTARILSNPTKSLSGNTHNYHTFQNPSKLPKSRLTAPAFASRTMVLSDISPNSLRNDINEISHTPTKNVKVDGISTGALRVSTPSPKKGACLGSPKKTIKKTTVSRKTALLTSQNIKLLHSSQIISENTPKKNTNSFTNNGLGSPSRQKIANQTEFFTFRNLETNNEERGLYSRPRTIESKTLFTPILQSHVPATKHNAVSQNLYTPYRSLNYLTLGEITKMTRQNTYQNRIYRCDFDRIIVRKNQLRPPSPTAKSQSKLAAEARLRRKKLQKEKTHDYTLGPGDDDNWIPRELTPLKKGVRWDKLLESEFGQSKSNHTLEKSNSKKTKTQKGCLSKKTQMIRLDDLGNVLDAREPLTPIIGKAEKVIVQKFLYKGEEDE</sequence>
<dbReference type="GO" id="GO:0051015">
    <property type="term" value="F:actin filament binding"/>
    <property type="evidence" value="ECO:0007669"/>
    <property type="project" value="TreeGrafter"/>
</dbReference>
<dbReference type="InterPro" id="IPR000048">
    <property type="entry name" value="IQ_motif_EF-hand-BS"/>
</dbReference>
<dbReference type="GO" id="GO:0035556">
    <property type="term" value="P:intracellular signal transduction"/>
    <property type="evidence" value="ECO:0007669"/>
    <property type="project" value="InterPro"/>
</dbReference>
<dbReference type="PROSITE" id="PS50096">
    <property type="entry name" value="IQ"/>
    <property type="match status" value="2"/>
</dbReference>
<dbReference type="PANTHER" id="PTHR46184">
    <property type="entry name" value="UNCONVENTIONAL MYOSIN-IXB-LIKE PROTEIN"/>
    <property type="match status" value="1"/>
</dbReference>
<protein>
    <submittedName>
        <fullName evidence="4">Uncharacterized protein</fullName>
    </submittedName>
</protein>
<comment type="caution">
    <text evidence="4">The sequence shown here is derived from an EMBL/GenBank/DDBJ whole genome shotgun (WGS) entry which is preliminary data.</text>
</comment>
<evidence type="ECO:0000313" key="4">
    <source>
        <dbReference type="EMBL" id="CCJ29584.1"/>
    </source>
</evidence>
<dbReference type="Gene3D" id="1.20.5.190">
    <property type="match status" value="1"/>
</dbReference>